<comment type="caution">
    <text evidence="11">The sequence shown here is derived from an EMBL/GenBank/DDBJ whole genome shotgun (WGS) entry which is preliminary data.</text>
</comment>
<keyword evidence="4" id="KW-0547">Nucleotide-binding</keyword>
<dbReference type="SUPFAM" id="SSF52540">
    <property type="entry name" value="P-loop containing nucleoside triphosphate hydrolases"/>
    <property type="match status" value="1"/>
</dbReference>
<dbReference type="Gene3D" id="3.40.50.300">
    <property type="entry name" value="P-loop containing nucleotide triphosphate hydrolases"/>
    <property type="match status" value="1"/>
</dbReference>
<dbReference type="EC" id="2.5.1.112" evidence="10"/>
<evidence type="ECO:0000256" key="4">
    <source>
        <dbReference type="ARBA" id="ARBA00022741"/>
    </source>
</evidence>
<evidence type="ECO:0000313" key="12">
    <source>
        <dbReference type="Proteomes" id="UP000775213"/>
    </source>
</evidence>
<dbReference type="Proteomes" id="UP000775213">
    <property type="component" value="Unassembled WGS sequence"/>
</dbReference>
<accession>A0AAV7H3S8</accession>
<dbReference type="PANTHER" id="PTHR11088:SF74">
    <property type="entry name" value="ADENYLATE ISOPENTENYLTRANSFERASE 5, CHLOROPLASTIC"/>
    <property type="match status" value="1"/>
</dbReference>
<dbReference type="GO" id="GO:0009824">
    <property type="term" value="F:AMP dimethylallyltransferase activity"/>
    <property type="evidence" value="ECO:0007669"/>
    <property type="project" value="UniProtKB-ARBA"/>
</dbReference>
<evidence type="ECO:0000256" key="3">
    <source>
        <dbReference type="ARBA" id="ARBA00022712"/>
    </source>
</evidence>
<comment type="catalytic activity">
    <reaction evidence="8">
        <text>dimethylallyl diphosphate + ADP = N(6)-(dimethylallyl)adenosine 5'-diphosphate + diphosphate</text>
        <dbReference type="Rhea" id="RHEA:36327"/>
        <dbReference type="ChEBI" id="CHEBI:33019"/>
        <dbReference type="ChEBI" id="CHEBI:57623"/>
        <dbReference type="ChEBI" id="CHEBI:73533"/>
        <dbReference type="ChEBI" id="CHEBI:456216"/>
        <dbReference type="EC" id="2.5.1.112"/>
    </reaction>
</comment>
<dbReference type="Gene3D" id="1.10.287.890">
    <property type="entry name" value="Crystal structure of tRNA isopentenylpyrophosphate transferase (bh2366) domain"/>
    <property type="match status" value="1"/>
</dbReference>
<evidence type="ECO:0000256" key="10">
    <source>
        <dbReference type="ARBA" id="ARBA00066838"/>
    </source>
</evidence>
<dbReference type="GO" id="GO:0006400">
    <property type="term" value="P:tRNA modification"/>
    <property type="evidence" value="ECO:0007669"/>
    <property type="project" value="TreeGrafter"/>
</dbReference>
<name>A0AAV7H3S8_DENCH</name>
<keyword evidence="6" id="KW-0809">Transit peptide</keyword>
<evidence type="ECO:0000256" key="7">
    <source>
        <dbReference type="ARBA" id="ARBA00051744"/>
    </source>
</evidence>
<dbReference type="GO" id="GO:0052381">
    <property type="term" value="F:tRNA dimethylallyltransferase activity"/>
    <property type="evidence" value="ECO:0007669"/>
    <property type="project" value="TreeGrafter"/>
</dbReference>
<dbReference type="InterPro" id="IPR027417">
    <property type="entry name" value="P-loop_NTPase"/>
</dbReference>
<organism evidence="11 12">
    <name type="scientific">Dendrobium chrysotoxum</name>
    <name type="common">Orchid</name>
    <dbReference type="NCBI Taxonomy" id="161865"/>
    <lineage>
        <taxon>Eukaryota</taxon>
        <taxon>Viridiplantae</taxon>
        <taxon>Streptophyta</taxon>
        <taxon>Embryophyta</taxon>
        <taxon>Tracheophyta</taxon>
        <taxon>Spermatophyta</taxon>
        <taxon>Magnoliopsida</taxon>
        <taxon>Liliopsida</taxon>
        <taxon>Asparagales</taxon>
        <taxon>Orchidaceae</taxon>
        <taxon>Epidendroideae</taxon>
        <taxon>Malaxideae</taxon>
        <taxon>Dendrobiinae</taxon>
        <taxon>Dendrobium</taxon>
    </lineage>
</organism>
<dbReference type="Pfam" id="PF01715">
    <property type="entry name" value="IPPT"/>
    <property type="match status" value="2"/>
</dbReference>
<keyword evidence="3" id="KW-0203">Cytokinin biosynthesis</keyword>
<protein>
    <recommendedName>
        <fullName evidence="10">adenylate dimethylallyltransferase (ADP/ATP-dependent)</fullName>
        <ecNumber evidence="10">2.5.1.112</ecNumber>
    </recommendedName>
</protein>
<dbReference type="GO" id="GO:0009691">
    <property type="term" value="P:cytokinin biosynthetic process"/>
    <property type="evidence" value="ECO:0007669"/>
    <property type="project" value="UniProtKB-KW"/>
</dbReference>
<keyword evidence="2" id="KW-0808">Transferase</keyword>
<gene>
    <name evidence="11" type="ORF">IEQ34_009969</name>
</gene>
<evidence type="ECO:0000256" key="5">
    <source>
        <dbReference type="ARBA" id="ARBA00022840"/>
    </source>
</evidence>
<comment type="function">
    <text evidence="9">Involved in cytokinin biosynthesis. Catalyzes the transfer of an isopentenyl group from dimethylallyl diphosphate (DMAPP) to ATP and ADP.</text>
</comment>
<evidence type="ECO:0000256" key="8">
    <source>
        <dbReference type="ARBA" id="ARBA00052386"/>
    </source>
</evidence>
<evidence type="ECO:0000256" key="2">
    <source>
        <dbReference type="ARBA" id="ARBA00022679"/>
    </source>
</evidence>
<dbReference type="GO" id="GO:0052622">
    <property type="term" value="F:ATP/ADP dimethylallyltransferase activity"/>
    <property type="evidence" value="ECO:0007669"/>
    <property type="project" value="UniProtKB-EC"/>
</dbReference>
<dbReference type="GO" id="GO:0005739">
    <property type="term" value="C:mitochondrion"/>
    <property type="evidence" value="ECO:0007669"/>
    <property type="project" value="TreeGrafter"/>
</dbReference>
<comment type="catalytic activity">
    <reaction evidence="7">
        <text>dimethylallyl diphosphate + ATP = N(6)-(dimethylallyl)adenosine 5'-triphosphate + diphosphate</text>
        <dbReference type="Rhea" id="RHEA:36331"/>
        <dbReference type="ChEBI" id="CHEBI:30616"/>
        <dbReference type="ChEBI" id="CHEBI:33019"/>
        <dbReference type="ChEBI" id="CHEBI:57623"/>
        <dbReference type="ChEBI" id="CHEBI:73532"/>
        <dbReference type="EC" id="2.5.1.112"/>
    </reaction>
</comment>
<dbReference type="InterPro" id="IPR039657">
    <property type="entry name" value="Dimethylallyltransferase"/>
</dbReference>
<evidence type="ECO:0000313" key="11">
    <source>
        <dbReference type="EMBL" id="KAH0462394.1"/>
    </source>
</evidence>
<sequence>MASLSKAQQKVVFILGSTATGKSKLAINLAIQFDGEVINSDKMQVYDGLHVITNKVTPDECAGVPHHLLGFVHPNDDFTAEDFRMAAMRVVGDILGRGRLPIIAGGSNTYVKELVDGNGGEFAARYDCCFIWLDVEPAVLEEFVAERVDKMVENGLVEEARGVFDAMNVDYSKGIRRSIGVAEMDGYLRREKEVEREERLRLRAEAFEEIKENTLKLAREQRQKILRFVREDGWRVKRVDATKAIVLRGKKEVWEEVVWKPSVVIVREFLEEGRESSVVEMVRRCEAGGKDLGGGIFAGCDERERGERGGKMLSFV</sequence>
<proteinExistence type="inferred from homology"/>
<dbReference type="FunFam" id="1.10.287.890:FF:000002">
    <property type="entry name" value="Adenylate isopentenyltransferase 5, chloroplastic"/>
    <property type="match status" value="1"/>
</dbReference>
<dbReference type="PANTHER" id="PTHR11088">
    <property type="entry name" value="TRNA DIMETHYLALLYLTRANSFERASE"/>
    <property type="match status" value="1"/>
</dbReference>
<keyword evidence="5" id="KW-0067">ATP-binding</keyword>
<reference evidence="11 12" key="1">
    <citation type="journal article" date="2021" name="Hortic Res">
        <title>Chromosome-scale assembly of the Dendrobium chrysotoxum genome enhances the understanding of orchid evolution.</title>
        <authorList>
            <person name="Zhang Y."/>
            <person name="Zhang G.Q."/>
            <person name="Zhang D."/>
            <person name="Liu X.D."/>
            <person name="Xu X.Y."/>
            <person name="Sun W.H."/>
            <person name="Yu X."/>
            <person name="Zhu X."/>
            <person name="Wang Z.W."/>
            <person name="Zhao X."/>
            <person name="Zhong W.Y."/>
            <person name="Chen H."/>
            <person name="Yin W.L."/>
            <person name="Huang T."/>
            <person name="Niu S.C."/>
            <person name="Liu Z.J."/>
        </authorList>
    </citation>
    <scope>NUCLEOTIDE SEQUENCE [LARGE SCALE GENOMIC DNA]</scope>
    <source>
        <strain evidence="11">Lindl</strain>
    </source>
</reference>
<evidence type="ECO:0000256" key="6">
    <source>
        <dbReference type="ARBA" id="ARBA00022946"/>
    </source>
</evidence>
<comment type="similarity">
    <text evidence="1">Belongs to the IPP transferase family.</text>
</comment>
<dbReference type="GO" id="GO:0005524">
    <property type="term" value="F:ATP binding"/>
    <property type="evidence" value="ECO:0007669"/>
    <property type="project" value="UniProtKB-KW"/>
</dbReference>
<keyword evidence="12" id="KW-1185">Reference proteome</keyword>
<dbReference type="EMBL" id="JAGFBR010000009">
    <property type="protein sequence ID" value="KAH0462394.1"/>
    <property type="molecule type" value="Genomic_DNA"/>
</dbReference>
<dbReference type="AlphaFoldDB" id="A0AAV7H3S8"/>
<evidence type="ECO:0000256" key="9">
    <source>
        <dbReference type="ARBA" id="ARBA00055191"/>
    </source>
</evidence>
<evidence type="ECO:0000256" key="1">
    <source>
        <dbReference type="ARBA" id="ARBA00005842"/>
    </source>
</evidence>